<keyword evidence="5 7" id="KW-1133">Transmembrane helix</keyword>
<feature type="transmembrane region" description="Helical" evidence="7">
    <location>
        <begin position="304"/>
        <end position="329"/>
    </location>
</feature>
<keyword evidence="10" id="KW-1185">Reference proteome</keyword>
<evidence type="ECO:0000256" key="4">
    <source>
        <dbReference type="ARBA" id="ARBA00022692"/>
    </source>
</evidence>
<keyword evidence="6 7" id="KW-0472">Membrane</keyword>
<feature type="transmembrane region" description="Helical" evidence="7">
    <location>
        <begin position="87"/>
        <end position="105"/>
    </location>
</feature>
<dbReference type="AlphaFoldDB" id="A0A939BVT8"/>
<feature type="transmembrane region" description="Helical" evidence="7">
    <location>
        <begin position="147"/>
        <end position="167"/>
    </location>
</feature>
<dbReference type="PANTHER" id="PTHR23522:SF4">
    <property type="entry name" value="NUCLEOSIDE PERMEASE NUPG-RELATED"/>
    <property type="match status" value="1"/>
</dbReference>
<evidence type="ECO:0000313" key="10">
    <source>
        <dbReference type="Proteomes" id="UP000717624"/>
    </source>
</evidence>
<comment type="caution">
    <text evidence="9">The sequence shown here is derived from an EMBL/GenBank/DDBJ whole genome shotgun (WGS) entry which is preliminary data.</text>
</comment>
<evidence type="ECO:0000313" key="9">
    <source>
        <dbReference type="EMBL" id="MBM7591061.1"/>
    </source>
</evidence>
<feature type="domain" description="Major facilitator superfamily (MFS) profile" evidence="8">
    <location>
        <begin position="20"/>
        <end position="396"/>
    </location>
</feature>
<dbReference type="Proteomes" id="UP000717624">
    <property type="component" value="Unassembled WGS sequence"/>
</dbReference>
<protein>
    <submittedName>
        <fullName evidence="9">PPP family 3-phenylpropionic acid transporter</fullName>
    </submittedName>
</protein>
<name>A0A939BVT8_9BACL</name>
<dbReference type="InterPro" id="IPR036259">
    <property type="entry name" value="MFS_trans_sf"/>
</dbReference>
<feature type="transmembrane region" description="Helical" evidence="7">
    <location>
        <begin position="111"/>
        <end position="135"/>
    </location>
</feature>
<dbReference type="Pfam" id="PF12832">
    <property type="entry name" value="MFS_1_like"/>
    <property type="match status" value="1"/>
</dbReference>
<comment type="subcellular location">
    <subcellularLocation>
        <location evidence="1">Cell membrane</location>
        <topology evidence="1">Multi-pass membrane protein</topology>
    </subcellularLocation>
</comment>
<feature type="transmembrane region" description="Helical" evidence="7">
    <location>
        <begin position="173"/>
        <end position="189"/>
    </location>
</feature>
<evidence type="ECO:0000256" key="3">
    <source>
        <dbReference type="ARBA" id="ARBA00022475"/>
    </source>
</evidence>
<evidence type="ECO:0000256" key="2">
    <source>
        <dbReference type="ARBA" id="ARBA00022448"/>
    </source>
</evidence>
<dbReference type="EMBL" id="JAFBEB010000009">
    <property type="protein sequence ID" value="MBM7591061.1"/>
    <property type="molecule type" value="Genomic_DNA"/>
</dbReference>
<feature type="transmembrane region" description="Helical" evidence="7">
    <location>
        <begin position="374"/>
        <end position="396"/>
    </location>
</feature>
<feature type="transmembrane region" description="Helical" evidence="7">
    <location>
        <begin position="341"/>
        <end position="368"/>
    </location>
</feature>
<dbReference type="RefSeq" id="WP_204518802.1">
    <property type="nucleotide sequence ID" value="NZ_BAABIN010000014.1"/>
</dbReference>
<evidence type="ECO:0000256" key="5">
    <source>
        <dbReference type="ARBA" id="ARBA00022989"/>
    </source>
</evidence>
<evidence type="ECO:0000256" key="6">
    <source>
        <dbReference type="ARBA" id="ARBA00023136"/>
    </source>
</evidence>
<organism evidence="9 10">
    <name type="scientific">Brevibacillus fulvus</name>
    <dbReference type="NCBI Taxonomy" id="1125967"/>
    <lineage>
        <taxon>Bacteria</taxon>
        <taxon>Bacillati</taxon>
        <taxon>Bacillota</taxon>
        <taxon>Bacilli</taxon>
        <taxon>Bacillales</taxon>
        <taxon>Paenibacillaceae</taxon>
        <taxon>Brevibacillus</taxon>
    </lineage>
</organism>
<dbReference type="PROSITE" id="PS50850">
    <property type="entry name" value="MFS"/>
    <property type="match status" value="1"/>
</dbReference>
<keyword evidence="2" id="KW-0813">Transport</keyword>
<feature type="transmembrane region" description="Helical" evidence="7">
    <location>
        <begin position="55"/>
        <end position="75"/>
    </location>
</feature>
<dbReference type="GO" id="GO:0015213">
    <property type="term" value="F:uridine transmembrane transporter activity"/>
    <property type="evidence" value="ECO:0007669"/>
    <property type="project" value="TreeGrafter"/>
</dbReference>
<feature type="transmembrane region" description="Helical" evidence="7">
    <location>
        <begin position="241"/>
        <end position="261"/>
    </location>
</feature>
<dbReference type="PANTHER" id="PTHR23522">
    <property type="entry name" value="BLL5896 PROTEIN"/>
    <property type="match status" value="1"/>
</dbReference>
<sequence>MKHGQTEQFLQEQGKAASRAYLMISGLYLAIYYGIGAFTPLIAQYYHSIHLTGTQIGLISSITPLISIVTQPMWGIICDRFQVRKRVLFLTLLAAGLVVLFFTRAQTFGQVIVLLTILSVFQSAVIPISDSLALAYGKKHNMPFGNLRMWGAVGFAVSALVTGLLIQLWGPKVLFFVFAAAFVLATLFLKKIPDDTEGARLHASIFSGIGSLLKIPRFTLFLFGAFFIYGAVNAHNLYFSLFYQHIGGSVAGVGLAFLLFAGSEAPCMKLAAMITRRWGLEYTLLTAGIISTARWFWYSTAPNTLIVLLLFFIQGLSIGFYLAAAAQYVRENTPGTLQVTALAVFMSFGQGLGAVFCDFLGGIVMQYFGILQTYLFLGLASGLGLIPVLLICFGPWKRQTAS</sequence>
<keyword evidence="4 7" id="KW-0812">Transmembrane</keyword>
<gene>
    <name evidence="9" type="ORF">JOD01_002687</name>
</gene>
<feature type="transmembrane region" description="Helical" evidence="7">
    <location>
        <begin position="282"/>
        <end position="298"/>
    </location>
</feature>
<reference evidence="9" key="1">
    <citation type="submission" date="2021-01" db="EMBL/GenBank/DDBJ databases">
        <title>Genomic Encyclopedia of Type Strains, Phase IV (KMG-IV): sequencing the most valuable type-strain genomes for metagenomic binning, comparative biology and taxonomic classification.</title>
        <authorList>
            <person name="Goeker M."/>
        </authorList>
    </citation>
    <scope>NUCLEOTIDE SEQUENCE</scope>
    <source>
        <strain evidence="9">DSM 25523</strain>
    </source>
</reference>
<dbReference type="GO" id="GO:0005886">
    <property type="term" value="C:plasma membrane"/>
    <property type="evidence" value="ECO:0007669"/>
    <property type="project" value="UniProtKB-SubCell"/>
</dbReference>
<evidence type="ECO:0000256" key="1">
    <source>
        <dbReference type="ARBA" id="ARBA00004651"/>
    </source>
</evidence>
<dbReference type="InterPro" id="IPR024989">
    <property type="entry name" value="MFS_assoc_dom"/>
</dbReference>
<dbReference type="GO" id="GO:0015212">
    <property type="term" value="F:cytidine transmembrane transporter activity"/>
    <property type="evidence" value="ECO:0007669"/>
    <property type="project" value="TreeGrafter"/>
</dbReference>
<keyword evidence="3" id="KW-1003">Cell membrane</keyword>
<dbReference type="Gene3D" id="1.20.1250.20">
    <property type="entry name" value="MFS general substrate transporter like domains"/>
    <property type="match status" value="2"/>
</dbReference>
<evidence type="ECO:0000256" key="7">
    <source>
        <dbReference type="SAM" id="Phobius"/>
    </source>
</evidence>
<accession>A0A939BVT8</accession>
<dbReference type="SUPFAM" id="SSF103473">
    <property type="entry name" value="MFS general substrate transporter"/>
    <property type="match status" value="1"/>
</dbReference>
<feature type="transmembrane region" description="Helical" evidence="7">
    <location>
        <begin position="201"/>
        <end position="229"/>
    </location>
</feature>
<dbReference type="InterPro" id="IPR020846">
    <property type="entry name" value="MFS_dom"/>
</dbReference>
<proteinExistence type="predicted"/>
<evidence type="ECO:0000259" key="8">
    <source>
        <dbReference type="PROSITE" id="PS50850"/>
    </source>
</evidence>
<feature type="transmembrane region" description="Helical" evidence="7">
    <location>
        <begin position="21"/>
        <end position="43"/>
    </location>
</feature>